<feature type="transmembrane region" description="Helical" evidence="1">
    <location>
        <begin position="32"/>
        <end position="49"/>
    </location>
</feature>
<dbReference type="AlphaFoldDB" id="A0A538STG4"/>
<keyword evidence="1" id="KW-0472">Membrane</keyword>
<accession>A0A538STG4</accession>
<keyword evidence="1" id="KW-0812">Transmembrane</keyword>
<feature type="transmembrane region" description="Helical" evidence="1">
    <location>
        <begin position="171"/>
        <end position="190"/>
    </location>
</feature>
<evidence type="ECO:0000313" key="2">
    <source>
        <dbReference type="EMBL" id="TMQ54641.1"/>
    </source>
</evidence>
<protein>
    <recommendedName>
        <fullName evidence="4">Glycosyltransferase RgtA/B/C/D-like domain-containing protein</fullName>
    </recommendedName>
</protein>
<reference evidence="2 3" key="1">
    <citation type="journal article" date="2019" name="Nat. Microbiol.">
        <title>Mediterranean grassland soil C-N compound turnover is dependent on rainfall and depth, and is mediated by genomically divergent microorganisms.</title>
        <authorList>
            <person name="Diamond S."/>
            <person name="Andeer P.F."/>
            <person name="Li Z."/>
            <person name="Crits-Christoph A."/>
            <person name="Burstein D."/>
            <person name="Anantharaman K."/>
            <person name="Lane K.R."/>
            <person name="Thomas B.C."/>
            <person name="Pan C."/>
            <person name="Northen T.R."/>
            <person name="Banfield J.F."/>
        </authorList>
    </citation>
    <scope>NUCLEOTIDE SEQUENCE [LARGE SCALE GENOMIC DNA]</scope>
    <source>
        <strain evidence="2">WS_4</strain>
    </source>
</reference>
<proteinExistence type="predicted"/>
<keyword evidence="1" id="KW-1133">Transmembrane helix</keyword>
<feature type="transmembrane region" description="Helical" evidence="1">
    <location>
        <begin position="196"/>
        <end position="216"/>
    </location>
</feature>
<gene>
    <name evidence="2" type="ORF">E6K74_05550</name>
</gene>
<evidence type="ECO:0008006" key="4">
    <source>
        <dbReference type="Google" id="ProtNLM"/>
    </source>
</evidence>
<evidence type="ECO:0000313" key="3">
    <source>
        <dbReference type="Proteomes" id="UP000319829"/>
    </source>
</evidence>
<name>A0A538STG4_UNCEI</name>
<comment type="caution">
    <text evidence="2">The sequence shown here is derived from an EMBL/GenBank/DDBJ whole genome shotgun (WGS) entry which is preliminary data.</text>
</comment>
<feature type="transmembrane region" description="Helical" evidence="1">
    <location>
        <begin position="144"/>
        <end position="164"/>
    </location>
</feature>
<evidence type="ECO:0000256" key="1">
    <source>
        <dbReference type="SAM" id="Phobius"/>
    </source>
</evidence>
<organism evidence="2 3">
    <name type="scientific">Eiseniibacteriota bacterium</name>
    <dbReference type="NCBI Taxonomy" id="2212470"/>
    <lineage>
        <taxon>Bacteria</taxon>
        <taxon>Candidatus Eiseniibacteriota</taxon>
    </lineage>
</organism>
<feature type="transmembrane region" description="Helical" evidence="1">
    <location>
        <begin position="87"/>
        <end position="109"/>
    </location>
</feature>
<dbReference type="EMBL" id="VBOU01000061">
    <property type="protein sequence ID" value="TMQ54641.1"/>
    <property type="molecule type" value="Genomic_DNA"/>
</dbReference>
<dbReference type="Proteomes" id="UP000319829">
    <property type="component" value="Unassembled WGS sequence"/>
</dbReference>
<sequence>MEPAKTYAQLTAALIVGMSPPLLWASLSGMEIPFYLCIVSVGFYFYVSRRLLPATLVWGLGIWVRPEGILLAFAGVASSREGAFRRLLLLASIVVAYAAFNYGVGHAILPGSVAAKASLTAALIPRLTRILGEWAALWGVPSTSIPLIAGSALPIVLMVVGGAVTLRRFPLLPLYPFGFPIAWTLVARSAGAGSRYILYVIGPGAILIGIGMVTLADRTPRNLRRLALTCLVGTILIPEGIGALRRAEDHAWNVQNINSMQRRIGEIARSITRPGDALAVNDIGAIGYFSDRYIVDLMGLISPLRPLPENLTLYKPRLLIIFPNWFRRYAAYGSPGDETFCYYDADSTHKYSPLFLVQLAHNTVSARDKMCVFVRQSRSDPPPRSPRKYVY</sequence>